<sequence>NTMLQHPLDLKYKDNILYIADTYNNRIVKADILNKKVEIIKRRLKPFGSHTINNIRW</sequence>
<keyword evidence="1" id="KW-0677">Repeat</keyword>
<name>A0A6G4CV35_CLOBO</name>
<dbReference type="EMBL" id="SGKT01000046">
    <property type="protein sequence ID" value="NEZ76702.1"/>
    <property type="molecule type" value="Genomic_DNA"/>
</dbReference>
<proteinExistence type="predicted"/>
<protein>
    <submittedName>
        <fullName evidence="2">Uncharacterized protein</fullName>
    </submittedName>
</protein>
<accession>A0A6G4CV35</accession>
<evidence type="ECO:0000256" key="1">
    <source>
        <dbReference type="ARBA" id="ARBA00022737"/>
    </source>
</evidence>
<dbReference type="AlphaFoldDB" id="A0A6G4CV35"/>
<organism evidence="2">
    <name type="scientific">Clostridium botulinum</name>
    <dbReference type="NCBI Taxonomy" id="1491"/>
    <lineage>
        <taxon>Bacteria</taxon>
        <taxon>Bacillati</taxon>
        <taxon>Bacillota</taxon>
        <taxon>Clostridia</taxon>
        <taxon>Eubacteriales</taxon>
        <taxon>Clostridiaceae</taxon>
        <taxon>Clostridium</taxon>
    </lineage>
</organism>
<evidence type="ECO:0000313" key="2">
    <source>
        <dbReference type="EMBL" id="NEZ76702.1"/>
    </source>
</evidence>
<dbReference type="InterPro" id="IPR001258">
    <property type="entry name" value="NHL_repeat"/>
</dbReference>
<gene>
    <name evidence="2" type="ORF">EXM56_15630</name>
</gene>
<reference evidence="2" key="1">
    <citation type="submission" date="2019-02" db="EMBL/GenBank/DDBJ databases">
        <title>Genome sequencing of Clostridium botulinum clinical isolates.</title>
        <authorList>
            <person name="Brunt J."/>
            <person name="Van Vliet A.H.M."/>
            <person name="Stringer S.C."/>
            <person name="Grant K.A."/>
            <person name="Carter A.C."/>
            <person name="Peck M.W."/>
        </authorList>
    </citation>
    <scope>NUCLEOTIDE SEQUENCE</scope>
    <source>
        <strain evidence="2">H114400598</strain>
    </source>
</reference>
<dbReference type="Pfam" id="PF01436">
    <property type="entry name" value="NHL"/>
    <property type="match status" value="1"/>
</dbReference>
<comment type="caution">
    <text evidence="2">The sequence shown here is derived from an EMBL/GenBank/DDBJ whole genome shotgun (WGS) entry which is preliminary data.</text>
</comment>
<feature type="non-terminal residue" evidence="2">
    <location>
        <position position="1"/>
    </location>
</feature>